<evidence type="ECO:0000256" key="5">
    <source>
        <dbReference type="ARBA" id="ARBA00022989"/>
    </source>
</evidence>
<dbReference type="GO" id="GO:0015093">
    <property type="term" value="F:ferrous iron transmembrane transporter activity"/>
    <property type="evidence" value="ECO:0007669"/>
    <property type="project" value="TreeGrafter"/>
</dbReference>
<feature type="transmembrane region" description="Helical" evidence="7">
    <location>
        <begin position="84"/>
        <end position="102"/>
    </location>
</feature>
<evidence type="ECO:0000256" key="4">
    <source>
        <dbReference type="ARBA" id="ARBA00022692"/>
    </source>
</evidence>
<dbReference type="Gene3D" id="1.20.1510.10">
    <property type="entry name" value="Cation efflux protein transmembrane domain"/>
    <property type="match status" value="1"/>
</dbReference>
<evidence type="ECO:0000313" key="10">
    <source>
        <dbReference type="EMBL" id="QGU95571.1"/>
    </source>
</evidence>
<evidence type="ECO:0000256" key="1">
    <source>
        <dbReference type="ARBA" id="ARBA00004141"/>
    </source>
</evidence>
<feature type="domain" description="Cation efflux protein transmembrane" evidence="8">
    <location>
        <begin position="13"/>
        <end position="207"/>
    </location>
</feature>
<feature type="transmembrane region" description="Helical" evidence="7">
    <location>
        <begin position="12"/>
        <end position="34"/>
    </location>
</feature>
<evidence type="ECO:0000256" key="6">
    <source>
        <dbReference type="ARBA" id="ARBA00023136"/>
    </source>
</evidence>
<dbReference type="PANTHER" id="PTHR43840">
    <property type="entry name" value="MITOCHONDRIAL METAL TRANSPORTER 1-RELATED"/>
    <property type="match status" value="1"/>
</dbReference>
<dbReference type="FunFam" id="1.20.1510.10:FF:000006">
    <property type="entry name" value="Divalent cation efflux transporter"/>
    <property type="match status" value="1"/>
</dbReference>
<keyword evidence="4 7" id="KW-0812">Transmembrane</keyword>
<dbReference type="AlphaFoldDB" id="A0A6I6EZ39"/>
<keyword evidence="11" id="KW-1185">Reference proteome</keyword>
<evidence type="ECO:0000259" key="9">
    <source>
        <dbReference type="Pfam" id="PF16916"/>
    </source>
</evidence>
<comment type="similarity">
    <text evidence="2">Belongs to the cation diffusion facilitator (CDF) transporter (TC 2.A.4) family.</text>
</comment>
<proteinExistence type="inferred from homology"/>
<evidence type="ECO:0000256" key="7">
    <source>
        <dbReference type="SAM" id="Phobius"/>
    </source>
</evidence>
<dbReference type="PANTHER" id="PTHR43840:SF15">
    <property type="entry name" value="MITOCHONDRIAL METAL TRANSPORTER 1-RELATED"/>
    <property type="match status" value="1"/>
</dbReference>
<dbReference type="EMBL" id="CP046522">
    <property type="protein sequence ID" value="QGU95571.1"/>
    <property type="molecule type" value="Genomic_DNA"/>
</dbReference>
<dbReference type="Gene3D" id="3.30.70.1350">
    <property type="entry name" value="Cation efflux protein, cytoplasmic domain"/>
    <property type="match status" value="1"/>
</dbReference>
<evidence type="ECO:0000256" key="3">
    <source>
        <dbReference type="ARBA" id="ARBA00022448"/>
    </source>
</evidence>
<protein>
    <submittedName>
        <fullName evidence="10">Cation diffusion facilitator family transporter</fullName>
    </submittedName>
</protein>
<dbReference type="SUPFAM" id="SSF161111">
    <property type="entry name" value="Cation efflux protein transmembrane domain-like"/>
    <property type="match status" value="1"/>
</dbReference>
<keyword evidence="5 7" id="KW-1133">Transmembrane helix</keyword>
<dbReference type="Pfam" id="PF16916">
    <property type="entry name" value="ZT_dimer"/>
    <property type="match status" value="1"/>
</dbReference>
<dbReference type="NCBIfam" id="TIGR01297">
    <property type="entry name" value="CDF"/>
    <property type="match status" value="1"/>
</dbReference>
<feature type="transmembrane region" description="Helical" evidence="7">
    <location>
        <begin position="181"/>
        <end position="199"/>
    </location>
</feature>
<sequence>MENSNIKKVRNVLLIILFANMLVAVLKIVIGNLIKSTSITADGFHSLSDGTSNIIGLIGIWYASKPIDIDHPYGHRKFETLASLFIGGMLGVVGINVTIKAFERFFNPMAPSITLESVIVLIGTLIVNVFVSCLEYREGKKLNSQILISDSLHTKSDIYVSIGVLVTLVCIKFGLPPVIDSFASVIIAIFIFHAAYEILKETCSILVDKAVVDAEEIKEIVTGFSEVKDVHQIRSRGSQSELYVDLHIMIEPNMNVRESHILMHNIENKIKKDLCKNTQVIIHLEPYYSLESKKRI</sequence>
<dbReference type="Proteomes" id="UP000422764">
    <property type="component" value="Chromosome"/>
</dbReference>
<reference evidence="10 11" key="1">
    <citation type="submission" date="2019-12" db="EMBL/GenBank/DDBJ databases">
        <title>Genome sequenceing of Clostridium bovifaecis.</title>
        <authorList>
            <person name="Yao Y."/>
        </authorList>
    </citation>
    <scope>NUCLEOTIDE SEQUENCE [LARGE SCALE GENOMIC DNA]</scope>
    <source>
        <strain evidence="10 11">BXX</strain>
    </source>
</reference>
<dbReference type="GO" id="GO:0006882">
    <property type="term" value="P:intracellular zinc ion homeostasis"/>
    <property type="evidence" value="ECO:0007669"/>
    <property type="project" value="TreeGrafter"/>
</dbReference>
<comment type="subcellular location">
    <subcellularLocation>
        <location evidence="1">Membrane</location>
        <topology evidence="1">Multi-pass membrane protein</topology>
    </subcellularLocation>
</comment>
<accession>A0A6I6EZ39</accession>
<dbReference type="GO" id="GO:0005886">
    <property type="term" value="C:plasma membrane"/>
    <property type="evidence" value="ECO:0007669"/>
    <property type="project" value="TreeGrafter"/>
</dbReference>
<dbReference type="GO" id="GO:0015086">
    <property type="term" value="F:cadmium ion transmembrane transporter activity"/>
    <property type="evidence" value="ECO:0007669"/>
    <property type="project" value="TreeGrafter"/>
</dbReference>
<dbReference type="InterPro" id="IPR058533">
    <property type="entry name" value="Cation_efflux_TM"/>
</dbReference>
<feature type="transmembrane region" description="Helical" evidence="7">
    <location>
        <begin position="114"/>
        <end position="136"/>
    </location>
</feature>
<dbReference type="InterPro" id="IPR027469">
    <property type="entry name" value="Cation_efflux_TMD_sf"/>
</dbReference>
<dbReference type="Pfam" id="PF01545">
    <property type="entry name" value="Cation_efflux"/>
    <property type="match status" value="1"/>
</dbReference>
<organism evidence="10 11">
    <name type="scientific">Clostridium bovifaecis</name>
    <dbReference type="NCBI Taxonomy" id="2184719"/>
    <lineage>
        <taxon>Bacteria</taxon>
        <taxon>Bacillati</taxon>
        <taxon>Bacillota</taxon>
        <taxon>Clostridia</taxon>
        <taxon>Eubacteriales</taxon>
        <taxon>Clostridiaceae</taxon>
        <taxon>Clostridium</taxon>
    </lineage>
</organism>
<dbReference type="InterPro" id="IPR002524">
    <property type="entry name" value="Cation_efflux"/>
</dbReference>
<keyword evidence="3" id="KW-0813">Transport</keyword>
<evidence type="ECO:0000313" key="11">
    <source>
        <dbReference type="Proteomes" id="UP000422764"/>
    </source>
</evidence>
<keyword evidence="6 7" id="KW-0472">Membrane</keyword>
<dbReference type="InterPro" id="IPR050291">
    <property type="entry name" value="CDF_Transporter"/>
</dbReference>
<dbReference type="GO" id="GO:0015341">
    <property type="term" value="F:zinc efflux antiporter activity"/>
    <property type="evidence" value="ECO:0007669"/>
    <property type="project" value="TreeGrafter"/>
</dbReference>
<name>A0A6I6EZ39_9CLOT</name>
<gene>
    <name evidence="10" type="ORF">GOM49_11140</name>
</gene>
<evidence type="ECO:0000256" key="2">
    <source>
        <dbReference type="ARBA" id="ARBA00008114"/>
    </source>
</evidence>
<dbReference type="InterPro" id="IPR036837">
    <property type="entry name" value="Cation_efflux_CTD_sf"/>
</dbReference>
<dbReference type="InterPro" id="IPR027470">
    <property type="entry name" value="Cation_efflux_CTD"/>
</dbReference>
<evidence type="ECO:0000259" key="8">
    <source>
        <dbReference type="Pfam" id="PF01545"/>
    </source>
</evidence>
<dbReference type="SUPFAM" id="SSF160240">
    <property type="entry name" value="Cation efflux protein cytoplasmic domain-like"/>
    <property type="match status" value="1"/>
</dbReference>
<feature type="domain" description="Cation efflux protein cytoplasmic" evidence="9">
    <location>
        <begin position="213"/>
        <end position="287"/>
    </location>
</feature>